<gene>
    <name evidence="2" type="ORF">VVD49_14150</name>
</gene>
<sequence length="193" mass="21651">MRISHYFEDLLSAYSAELEDLQTDSEGKNVLPARLKEKRSQFSALLSMIDFAPEMVAPVFHGGISFINPHALTLLSSNEPDEFPLWDELEDAVRFETWAEMLAIAALREPGGEQFMTTVICLEFLHERDAAKSASKTAAAAVSAAHDDGEQEGDKEEQDHDAHERDDDFDGDERDLDEAGAGWMEEQGFDRRE</sequence>
<reference evidence="2 3" key="1">
    <citation type="submission" date="2024-01" db="EMBL/GenBank/DDBJ databases">
        <title>Uliginosibacterium soil sp. nov.</title>
        <authorList>
            <person name="Lv Y."/>
        </authorList>
    </citation>
    <scope>NUCLEOTIDE SEQUENCE [LARGE SCALE GENOMIC DNA]</scope>
    <source>
        <strain evidence="2 3">H3</strain>
    </source>
</reference>
<evidence type="ECO:0000256" key="1">
    <source>
        <dbReference type="SAM" id="MobiDB-lite"/>
    </source>
</evidence>
<feature type="compositionally biased region" description="Acidic residues" evidence="1">
    <location>
        <begin position="167"/>
        <end position="178"/>
    </location>
</feature>
<organism evidence="2 3">
    <name type="scientific">Uliginosibacterium silvisoli</name>
    <dbReference type="NCBI Taxonomy" id="3114758"/>
    <lineage>
        <taxon>Bacteria</taxon>
        <taxon>Pseudomonadati</taxon>
        <taxon>Pseudomonadota</taxon>
        <taxon>Betaproteobacteria</taxon>
        <taxon>Rhodocyclales</taxon>
        <taxon>Zoogloeaceae</taxon>
        <taxon>Uliginosibacterium</taxon>
    </lineage>
</organism>
<evidence type="ECO:0000313" key="3">
    <source>
        <dbReference type="Proteomes" id="UP001331561"/>
    </source>
</evidence>
<name>A0ABU6K5W4_9RHOO</name>
<feature type="region of interest" description="Disordered" evidence="1">
    <location>
        <begin position="136"/>
        <end position="193"/>
    </location>
</feature>
<dbReference type="EMBL" id="JAYXHS010000002">
    <property type="protein sequence ID" value="MEC5386872.1"/>
    <property type="molecule type" value="Genomic_DNA"/>
</dbReference>
<protein>
    <recommendedName>
        <fullName evidence="4">PAS domain-containing protein</fullName>
    </recommendedName>
</protein>
<dbReference type="RefSeq" id="WP_327599829.1">
    <property type="nucleotide sequence ID" value="NZ_JAYXHS010000002.1"/>
</dbReference>
<evidence type="ECO:0008006" key="4">
    <source>
        <dbReference type="Google" id="ProtNLM"/>
    </source>
</evidence>
<evidence type="ECO:0000313" key="2">
    <source>
        <dbReference type="EMBL" id="MEC5386872.1"/>
    </source>
</evidence>
<accession>A0ABU6K5W4</accession>
<feature type="compositionally biased region" description="Basic and acidic residues" evidence="1">
    <location>
        <begin position="157"/>
        <end position="166"/>
    </location>
</feature>
<comment type="caution">
    <text evidence="2">The sequence shown here is derived from an EMBL/GenBank/DDBJ whole genome shotgun (WGS) entry which is preliminary data.</text>
</comment>
<keyword evidence="3" id="KW-1185">Reference proteome</keyword>
<dbReference type="Proteomes" id="UP001331561">
    <property type="component" value="Unassembled WGS sequence"/>
</dbReference>
<proteinExistence type="predicted"/>